<dbReference type="InterPro" id="IPR018951">
    <property type="entry name" value="Fumarase_C_C"/>
</dbReference>
<evidence type="ECO:0000259" key="5">
    <source>
        <dbReference type="Pfam" id="PF10415"/>
    </source>
</evidence>
<dbReference type="FunFam" id="1.10.40.30:FF:000002">
    <property type="entry name" value="Fumarate hydratase class II"/>
    <property type="match status" value="1"/>
</dbReference>
<dbReference type="Gene3D" id="1.10.40.30">
    <property type="entry name" value="Fumarase/aspartase (C-terminal domain)"/>
    <property type="match status" value="1"/>
</dbReference>
<reference evidence="6" key="1">
    <citation type="journal article" date="2020" name="Nature">
        <title>Giant virus diversity and host interactions through global metagenomics.</title>
        <authorList>
            <person name="Schulz F."/>
            <person name="Roux S."/>
            <person name="Paez-Espino D."/>
            <person name="Jungbluth S."/>
            <person name="Walsh D.A."/>
            <person name="Denef V.J."/>
            <person name="McMahon K.D."/>
            <person name="Konstantinidis K.T."/>
            <person name="Eloe-Fadrosh E.A."/>
            <person name="Kyrpides N.C."/>
            <person name="Woyke T."/>
        </authorList>
    </citation>
    <scope>NUCLEOTIDE SEQUENCE</scope>
    <source>
        <strain evidence="6">GVMAG-M-3300023184-86</strain>
    </source>
</reference>
<dbReference type="InterPro" id="IPR008948">
    <property type="entry name" value="L-Aspartase-like"/>
</dbReference>
<dbReference type="SUPFAM" id="SSF48557">
    <property type="entry name" value="L-aspartase-like"/>
    <property type="match status" value="1"/>
</dbReference>
<dbReference type="Pfam" id="PF00206">
    <property type="entry name" value="Lyase_1"/>
    <property type="match status" value="1"/>
</dbReference>
<feature type="domain" description="Fumarate lyase N-terminal" evidence="4">
    <location>
        <begin position="23"/>
        <end position="352"/>
    </location>
</feature>
<protein>
    <recommendedName>
        <fullName evidence="2">fumarate hydratase</fullName>
        <ecNumber evidence="2">4.2.1.2</ecNumber>
    </recommendedName>
</protein>
<organism evidence="6">
    <name type="scientific">viral metagenome</name>
    <dbReference type="NCBI Taxonomy" id="1070528"/>
    <lineage>
        <taxon>unclassified sequences</taxon>
        <taxon>metagenomes</taxon>
        <taxon>organismal metagenomes</taxon>
    </lineage>
</organism>
<accession>A0A6C0IGX1</accession>
<evidence type="ECO:0000259" key="4">
    <source>
        <dbReference type="Pfam" id="PF00206"/>
    </source>
</evidence>
<dbReference type="GO" id="GO:0006106">
    <property type="term" value="P:fumarate metabolic process"/>
    <property type="evidence" value="ECO:0007669"/>
    <property type="project" value="InterPro"/>
</dbReference>
<dbReference type="InterPro" id="IPR005677">
    <property type="entry name" value="Fum_hydII"/>
</dbReference>
<dbReference type="PANTHER" id="PTHR11444:SF1">
    <property type="entry name" value="FUMARATE HYDRATASE, MITOCHONDRIAL"/>
    <property type="match status" value="1"/>
</dbReference>
<dbReference type="InterPro" id="IPR022761">
    <property type="entry name" value="Fumarate_lyase_N"/>
</dbReference>
<dbReference type="GO" id="GO:0006108">
    <property type="term" value="P:malate metabolic process"/>
    <property type="evidence" value="ECO:0007669"/>
    <property type="project" value="TreeGrafter"/>
</dbReference>
<dbReference type="InterPro" id="IPR020557">
    <property type="entry name" value="Fumarate_lyase_CS"/>
</dbReference>
<name>A0A6C0IGX1_9ZZZZ</name>
<evidence type="ECO:0000256" key="3">
    <source>
        <dbReference type="ARBA" id="ARBA00023239"/>
    </source>
</evidence>
<dbReference type="Pfam" id="PF10415">
    <property type="entry name" value="FumaraseC_C"/>
    <property type="match status" value="1"/>
</dbReference>
<dbReference type="Gene3D" id="1.10.275.10">
    <property type="entry name" value="Fumarase/aspartase (N-terminal domain)"/>
    <property type="match status" value="1"/>
</dbReference>
<evidence type="ECO:0000313" key="6">
    <source>
        <dbReference type="EMBL" id="QHT91716.1"/>
    </source>
</evidence>
<dbReference type="GO" id="GO:0004333">
    <property type="term" value="F:fumarate hydratase activity"/>
    <property type="evidence" value="ECO:0007669"/>
    <property type="project" value="UniProtKB-EC"/>
</dbReference>
<dbReference type="AlphaFoldDB" id="A0A6C0IGX1"/>
<dbReference type="FunFam" id="1.20.200.10:FF:000001">
    <property type="entry name" value="Fumarate hydratase, mitochondrial"/>
    <property type="match status" value="1"/>
</dbReference>
<keyword evidence="3" id="KW-0456">Lyase</keyword>
<dbReference type="Gene3D" id="1.20.200.10">
    <property type="entry name" value="Fumarase/aspartase (Central domain)"/>
    <property type="match status" value="1"/>
</dbReference>
<evidence type="ECO:0000256" key="1">
    <source>
        <dbReference type="ARBA" id="ARBA00009084"/>
    </source>
</evidence>
<dbReference type="FunFam" id="1.10.275.10:FF:000001">
    <property type="entry name" value="Fumarate hydratase, mitochondrial"/>
    <property type="match status" value="1"/>
</dbReference>
<dbReference type="EMBL" id="MN740168">
    <property type="protein sequence ID" value="QHT91716.1"/>
    <property type="molecule type" value="Genomic_DNA"/>
</dbReference>
<dbReference type="PANTHER" id="PTHR11444">
    <property type="entry name" value="ASPARTATEAMMONIA/ARGININOSUCCINATE/ADENYLOSUCCINATE LYASE"/>
    <property type="match status" value="1"/>
</dbReference>
<comment type="similarity">
    <text evidence="1">Belongs to the class-II fumarase/aspartase family. Fumarase subfamily.</text>
</comment>
<evidence type="ECO:0000256" key="2">
    <source>
        <dbReference type="ARBA" id="ARBA00012921"/>
    </source>
</evidence>
<dbReference type="InterPro" id="IPR000362">
    <property type="entry name" value="Fumarate_lyase_fam"/>
</dbReference>
<feature type="domain" description="Fumarase C C-terminal" evidence="5">
    <location>
        <begin position="419"/>
        <end position="471"/>
    </location>
</feature>
<dbReference type="InterPro" id="IPR024083">
    <property type="entry name" value="Fumarase/histidase_N"/>
</dbReference>
<dbReference type="PRINTS" id="PR00149">
    <property type="entry name" value="FUMRATELYASE"/>
</dbReference>
<sequence length="473" mass="52733">MNKTKKNSKKNTKNVRYESDVFGDISIPKHHYWGASTERSLIHFSISNELMPTEFIHAYALFKKCAAKANYKLKLLDKHKLDIIKKVCDDILDNKYNDEFPLHIWQTGSGTQTNMNVNEVISNICNKRLTGKLGTKTPIHPNNHVNMSQSSNDSFITVIHISVALLVSKNLIPNLTYMINGFKQKQHEFKDVIKLGRTHLEDAVPLTFGQEFSGFVAILEDSLNQIKISLQHIYQLAAGGTAVGTGINTHPQFGKVVAQEVSTETHLPFITAPNKFGEMSSHNAVLKMSDAFKVLATNIMKIANDIRWLGSGPRAGLSELILPQNEPGSSIMPGKVNPTQCEAAAMVSVQVMANNMAITIANSQGYFELNVYNPLMLYNITQSIRMLSDVCINLTKFCVLGLKVNKEKVKGYLDNALTLATILNPYIGYDKATKLAHYAYDKNISLKEANAVLKYLPEDKLVEYLNPAKMIVI</sequence>
<dbReference type="PROSITE" id="PS00163">
    <property type="entry name" value="FUMARATE_LYASES"/>
    <property type="match status" value="1"/>
</dbReference>
<proteinExistence type="inferred from homology"/>
<dbReference type="GO" id="GO:0006099">
    <property type="term" value="P:tricarboxylic acid cycle"/>
    <property type="evidence" value="ECO:0007669"/>
    <property type="project" value="InterPro"/>
</dbReference>
<dbReference type="HAMAP" id="MF_00743">
    <property type="entry name" value="FumaraseC"/>
    <property type="match status" value="1"/>
</dbReference>
<dbReference type="CDD" id="cd01362">
    <property type="entry name" value="Fumarase_classII"/>
    <property type="match status" value="1"/>
</dbReference>
<dbReference type="EC" id="4.2.1.2" evidence="2"/>